<feature type="repeat" description="ANK" evidence="1">
    <location>
        <begin position="159"/>
        <end position="191"/>
    </location>
</feature>
<dbReference type="SMART" id="SM00248">
    <property type="entry name" value="ANK"/>
    <property type="match status" value="4"/>
</dbReference>
<dbReference type="RefSeq" id="XP_008610983.1">
    <property type="nucleotide sequence ID" value="XM_008612761.1"/>
</dbReference>
<dbReference type="InterPro" id="IPR002110">
    <property type="entry name" value="Ankyrin_rpt"/>
</dbReference>
<dbReference type="EMBL" id="JH767150">
    <property type="protein sequence ID" value="EQC35666.1"/>
    <property type="molecule type" value="Genomic_DNA"/>
</dbReference>
<dbReference type="OMA" id="PWGEWGV"/>
<dbReference type="InterPro" id="IPR034085">
    <property type="entry name" value="TOG"/>
</dbReference>
<dbReference type="InterPro" id="IPR036770">
    <property type="entry name" value="Ankyrin_rpt-contain_sf"/>
</dbReference>
<dbReference type="OrthoDB" id="539213at2759"/>
<dbReference type="Pfam" id="PF12796">
    <property type="entry name" value="Ank_2"/>
    <property type="match status" value="2"/>
</dbReference>
<evidence type="ECO:0000313" key="4">
    <source>
        <dbReference type="EMBL" id="EQC35666.1"/>
    </source>
</evidence>
<dbReference type="VEuPathDB" id="FungiDB:SDRG_06948"/>
<evidence type="ECO:0000259" key="3">
    <source>
        <dbReference type="SMART" id="SM01349"/>
    </source>
</evidence>
<dbReference type="SMART" id="SM01349">
    <property type="entry name" value="TOG"/>
    <property type="match status" value="2"/>
</dbReference>
<evidence type="ECO:0000313" key="5">
    <source>
        <dbReference type="Proteomes" id="UP000030762"/>
    </source>
</evidence>
<dbReference type="InterPro" id="IPR016024">
    <property type="entry name" value="ARM-type_fold"/>
</dbReference>
<sequence>MLELAQTIFAAAKSNDLGTVQRLIEELSAGDDKAFDVNRLVDESTESTLMHIACSNGNLNACKYLFMSGMYLNEPNKRGHTPLFYAADCGNLPLVKWMVSNGADIDTDYSGKAHMAKPADDRCYDIAFTPLQAACVKGHVEIVDFLVECNADLAGSAINGVTPLHYACHQSRKDVAKVLLDAGADLHATDSLGVTPMDLASGHTQAFLSTYAEHGTLEANDDGLDTSGGADDDAASDDETRKPISEAITKAFGAATARQLGSSEWKTRQQGVADVVLAVQQQQKPSAAIFDAACDVLLLAARDSVAQVFSSSMPLLKGAFNSVLATPSFHSVAYHDAHPRIAEIIDVLLQRAAGAHEREASEAVTSLLFLACKSEHATSRMTHNITTQMLPKSKVAGWRHVLVYIRLLTAIASQYRFSKGSGLLFEDAMKISGLTLEHSNAKVRTAAIDLLVQAILITSESSGLEGTANEVGDQILSFADSLLLKYVGQVKPSLLGNINKGLKTALQNSKRLSETRTPKVKDTSAPNVNLLLLATSDKKDELSDTDLPYAEPVQDQFKDEALCVQACFGDKVARCLYSNAWAPRVEGLSYLQRLLESKACHVSDAKVIAAMDKILTSALSDRVNAVYEAGVGLLMEFLIGIGSVDGPRQTELQKVLRPLISRIVHKLGDSKARLQVVSEDALLFLSRQTLIGPEMVVEEIPSSAATSTTLLANKLTLLAKLMLEFGVKDAGGALPLRLVLQPAVTSCENKDPAVRHAALQVFSEAFKVARQATMPFLNGLARGARQKLISKLVEMGVLESDLLMDDVDDFDIAVDPIRPGTSGPRPPTASGSSTKHRPALSSVSLSAPVANNGDAALPYGASLTPEQETECARLLPVLGENVVRCLVDKNWAQREAAVREIEKTVLASVKSSDALPHDATTLLVLSEALELLLNDTVARVYQCALRLMQVVATEFLPLVPGGDVVVRSTLRTAIDVVIQKLGDSKQRIRSDSFALLHTLAGLPHVGGTIVGGFLLDKYAQLLGSSPVAIAEILMLLTSLVRESAKSTPLDVAPVLAVVVPAFENKHVDVRNAAVAAYTAIYDVTKGGTDVRFGAVDVSACLSNLKATVREAITRNIVQLKKDATPLQAGGAPEVESARGHHGVDMEKMEAYVGCDVCLLLSSPLSSKRSQGVLQLLEWLPKRGHDAKLKGIWEILCLLCKQLLVDNATPVALATCRLLGLVIDAPAHAVYAIPWGEWGVNLILSSTIRSILQQASHPAVRVRHEVMALLRATAKRHAVGRNVVSNAVLSAPEDRLSPTATPQEKRKSHLCTMWQLSLRLELMDEMLQETASSPPAQKDILCVENVVPFLGSSCLPHPSAHVHDCTRTVLQLLQAHDAVALSKAITVCSGILQRKLQTFIDDEASADIKKDPVVVVRGSRASHVRRIAALRPPRSVPLDDTKALGNVCIRPPNSARDGSLAYDDDETDDTGCNNANGRIPTVAMGGSDAVPLWLSDKKPLRAEDEPAMGGASGLVKARRKSRHASNNNHDDDGDDGYTSASIRASYARTSAY</sequence>
<dbReference type="PANTHER" id="PTHR13371">
    <property type="entry name" value="GLYCINE-, GLUTAMATE-, THIENYLCYCLOHEXYLPIPERIDINE-BINDING PROTEIN"/>
    <property type="match status" value="1"/>
</dbReference>
<dbReference type="InterPro" id="IPR052607">
    <property type="entry name" value="CEP104-like"/>
</dbReference>
<organism evidence="4 5">
    <name type="scientific">Saprolegnia diclina (strain VS20)</name>
    <dbReference type="NCBI Taxonomy" id="1156394"/>
    <lineage>
        <taxon>Eukaryota</taxon>
        <taxon>Sar</taxon>
        <taxon>Stramenopiles</taxon>
        <taxon>Oomycota</taxon>
        <taxon>Saprolegniomycetes</taxon>
        <taxon>Saprolegniales</taxon>
        <taxon>Saprolegniaceae</taxon>
        <taxon>Saprolegnia</taxon>
    </lineage>
</organism>
<feature type="compositionally biased region" description="Acidic residues" evidence="2">
    <location>
        <begin position="219"/>
        <end position="237"/>
    </location>
</feature>
<feature type="repeat" description="ANK" evidence="1">
    <location>
        <begin position="78"/>
        <end position="110"/>
    </location>
</feature>
<dbReference type="Pfam" id="PF21040">
    <property type="entry name" value="CEP104-like_TOG"/>
    <property type="match status" value="4"/>
</dbReference>
<gene>
    <name evidence="4" type="ORF">SDRG_06948</name>
</gene>
<evidence type="ECO:0000256" key="2">
    <source>
        <dbReference type="SAM" id="MobiDB-lite"/>
    </source>
</evidence>
<dbReference type="InParanoid" id="T0QLR2"/>
<feature type="region of interest" description="Disordered" evidence="2">
    <location>
        <begin position="814"/>
        <end position="842"/>
    </location>
</feature>
<dbReference type="PROSITE" id="PS50088">
    <property type="entry name" value="ANK_REPEAT"/>
    <property type="match status" value="3"/>
</dbReference>
<dbReference type="Gene3D" id="1.25.40.20">
    <property type="entry name" value="Ankyrin repeat-containing domain"/>
    <property type="match status" value="2"/>
</dbReference>
<dbReference type="GeneID" id="19947675"/>
<dbReference type="GO" id="GO:0005929">
    <property type="term" value="C:cilium"/>
    <property type="evidence" value="ECO:0007669"/>
    <property type="project" value="TreeGrafter"/>
</dbReference>
<evidence type="ECO:0000256" key="1">
    <source>
        <dbReference type="PROSITE-ProRule" id="PRU00023"/>
    </source>
</evidence>
<feature type="repeat" description="ANK" evidence="1">
    <location>
        <begin position="126"/>
        <end position="153"/>
    </location>
</feature>
<proteinExistence type="predicted"/>
<dbReference type="Gene3D" id="1.25.10.10">
    <property type="entry name" value="Leucine-rich Repeat Variant"/>
    <property type="match status" value="3"/>
</dbReference>
<accession>T0QLR2</accession>
<feature type="region of interest" description="Disordered" evidence="2">
    <location>
        <begin position="218"/>
        <end position="240"/>
    </location>
</feature>
<dbReference type="PROSITE" id="PS50297">
    <property type="entry name" value="ANK_REP_REGION"/>
    <property type="match status" value="3"/>
</dbReference>
<keyword evidence="5" id="KW-1185">Reference proteome</keyword>
<name>T0QLR2_SAPDV</name>
<dbReference type="Proteomes" id="UP000030762">
    <property type="component" value="Unassembled WGS sequence"/>
</dbReference>
<protein>
    <recommendedName>
        <fullName evidence="3">TOG domain-containing protein</fullName>
    </recommendedName>
</protein>
<dbReference type="PANTHER" id="PTHR13371:SF11">
    <property type="entry name" value="PITH DOMAIN-CONTAINING PROTEIN"/>
    <property type="match status" value="1"/>
</dbReference>
<dbReference type="InterPro" id="IPR011989">
    <property type="entry name" value="ARM-like"/>
</dbReference>
<feature type="domain" description="TOG" evidence="3">
    <location>
        <begin position="862"/>
        <end position="1125"/>
    </location>
</feature>
<feature type="region of interest" description="Disordered" evidence="2">
    <location>
        <begin position="1499"/>
        <end position="1539"/>
    </location>
</feature>
<keyword evidence="1" id="KW-0040">ANK repeat</keyword>
<dbReference type="SUPFAM" id="SSF48371">
    <property type="entry name" value="ARM repeat"/>
    <property type="match status" value="2"/>
</dbReference>
<feature type="domain" description="TOG" evidence="3">
    <location>
        <begin position="556"/>
        <end position="802"/>
    </location>
</feature>
<dbReference type="SUPFAM" id="SSF48403">
    <property type="entry name" value="Ankyrin repeat"/>
    <property type="match status" value="1"/>
</dbReference>
<reference evidence="4 5" key="1">
    <citation type="submission" date="2012-04" db="EMBL/GenBank/DDBJ databases">
        <title>The Genome Sequence of Saprolegnia declina VS20.</title>
        <authorList>
            <consortium name="The Broad Institute Genome Sequencing Platform"/>
            <person name="Russ C."/>
            <person name="Nusbaum C."/>
            <person name="Tyler B."/>
            <person name="van West P."/>
            <person name="Dieguez-Uribeondo J."/>
            <person name="de Bruijn I."/>
            <person name="Tripathy S."/>
            <person name="Jiang R."/>
            <person name="Young S.K."/>
            <person name="Zeng Q."/>
            <person name="Gargeya S."/>
            <person name="Fitzgerald M."/>
            <person name="Haas B."/>
            <person name="Abouelleil A."/>
            <person name="Alvarado L."/>
            <person name="Arachchi H.M."/>
            <person name="Berlin A."/>
            <person name="Chapman S.B."/>
            <person name="Goldberg J."/>
            <person name="Griggs A."/>
            <person name="Gujja S."/>
            <person name="Hansen M."/>
            <person name="Howarth C."/>
            <person name="Imamovic A."/>
            <person name="Larimer J."/>
            <person name="McCowen C."/>
            <person name="Montmayeur A."/>
            <person name="Murphy C."/>
            <person name="Neiman D."/>
            <person name="Pearson M."/>
            <person name="Priest M."/>
            <person name="Roberts A."/>
            <person name="Saif S."/>
            <person name="Shea T."/>
            <person name="Sisk P."/>
            <person name="Sykes S."/>
            <person name="Wortman J."/>
            <person name="Nusbaum C."/>
            <person name="Birren B."/>
        </authorList>
    </citation>
    <scope>NUCLEOTIDE SEQUENCE [LARGE SCALE GENOMIC DNA]</scope>
    <source>
        <strain evidence="4 5">VS20</strain>
    </source>
</reference>
<dbReference type="eggNOG" id="KOG4177">
    <property type="taxonomic scope" value="Eukaryota"/>
</dbReference>